<name>A0A0C9YXP9_9AGAM</name>
<sequence length="81" mass="8802">MEALNHGHQGNVYWSFPVTVVIGQAFMRESSHSTGVPPDNNRVVASLGPSSESIKQFLANRLVPLGLFAPAQAETCMFMNI</sequence>
<proteinExistence type="predicted"/>
<dbReference type="EMBL" id="KN833688">
    <property type="protein sequence ID" value="KIK29895.1"/>
    <property type="molecule type" value="Genomic_DNA"/>
</dbReference>
<evidence type="ECO:0000313" key="1">
    <source>
        <dbReference type="EMBL" id="KIK29895.1"/>
    </source>
</evidence>
<gene>
    <name evidence="1" type="ORF">PISMIDRAFT_671873</name>
</gene>
<reference evidence="2" key="2">
    <citation type="submission" date="2015-01" db="EMBL/GenBank/DDBJ databases">
        <title>Evolutionary Origins and Diversification of the Mycorrhizal Mutualists.</title>
        <authorList>
            <consortium name="DOE Joint Genome Institute"/>
            <consortium name="Mycorrhizal Genomics Consortium"/>
            <person name="Kohler A."/>
            <person name="Kuo A."/>
            <person name="Nagy L.G."/>
            <person name="Floudas D."/>
            <person name="Copeland A."/>
            <person name="Barry K.W."/>
            <person name="Cichocki N."/>
            <person name="Veneault-Fourrey C."/>
            <person name="LaButti K."/>
            <person name="Lindquist E.A."/>
            <person name="Lipzen A."/>
            <person name="Lundell T."/>
            <person name="Morin E."/>
            <person name="Murat C."/>
            <person name="Riley R."/>
            <person name="Ohm R."/>
            <person name="Sun H."/>
            <person name="Tunlid A."/>
            <person name="Henrissat B."/>
            <person name="Grigoriev I.V."/>
            <person name="Hibbett D.S."/>
            <person name="Martin F."/>
        </authorList>
    </citation>
    <scope>NUCLEOTIDE SEQUENCE [LARGE SCALE GENOMIC DNA]</scope>
    <source>
        <strain evidence="2">441</strain>
    </source>
</reference>
<reference evidence="1 2" key="1">
    <citation type="submission" date="2014-04" db="EMBL/GenBank/DDBJ databases">
        <authorList>
            <consortium name="DOE Joint Genome Institute"/>
            <person name="Kuo A."/>
            <person name="Kohler A."/>
            <person name="Costa M.D."/>
            <person name="Nagy L.G."/>
            <person name="Floudas D."/>
            <person name="Copeland A."/>
            <person name="Barry K.W."/>
            <person name="Cichocki N."/>
            <person name="Veneault-Fourrey C."/>
            <person name="LaButti K."/>
            <person name="Lindquist E.A."/>
            <person name="Lipzen A."/>
            <person name="Lundell T."/>
            <person name="Morin E."/>
            <person name="Murat C."/>
            <person name="Sun H."/>
            <person name="Tunlid A."/>
            <person name="Henrissat B."/>
            <person name="Grigoriev I.V."/>
            <person name="Hibbett D.S."/>
            <person name="Martin F."/>
            <person name="Nordberg H.P."/>
            <person name="Cantor M.N."/>
            <person name="Hua S.X."/>
        </authorList>
    </citation>
    <scope>NUCLEOTIDE SEQUENCE [LARGE SCALE GENOMIC DNA]</scope>
    <source>
        <strain evidence="1 2">441</strain>
    </source>
</reference>
<protein>
    <submittedName>
        <fullName evidence="1">Unplaced genomic scaffold scaffold_4, whole genome shotgun sequence</fullName>
    </submittedName>
</protein>
<accession>A0A0C9YXP9</accession>
<dbReference type="Proteomes" id="UP000054018">
    <property type="component" value="Unassembled WGS sequence"/>
</dbReference>
<dbReference type="HOGENOM" id="CLU_2574776_0_0_1"/>
<keyword evidence="2" id="KW-1185">Reference proteome</keyword>
<dbReference type="AlphaFoldDB" id="A0A0C9YXP9"/>
<evidence type="ECO:0000313" key="2">
    <source>
        <dbReference type="Proteomes" id="UP000054018"/>
    </source>
</evidence>
<organism evidence="1 2">
    <name type="scientific">Pisolithus microcarpus 441</name>
    <dbReference type="NCBI Taxonomy" id="765257"/>
    <lineage>
        <taxon>Eukaryota</taxon>
        <taxon>Fungi</taxon>
        <taxon>Dikarya</taxon>
        <taxon>Basidiomycota</taxon>
        <taxon>Agaricomycotina</taxon>
        <taxon>Agaricomycetes</taxon>
        <taxon>Agaricomycetidae</taxon>
        <taxon>Boletales</taxon>
        <taxon>Sclerodermatineae</taxon>
        <taxon>Pisolithaceae</taxon>
        <taxon>Pisolithus</taxon>
    </lineage>
</organism>